<protein>
    <submittedName>
        <fullName evidence="2">DnaJ domain-containing protein</fullName>
    </submittedName>
</protein>
<sequence length="90" mass="10695">MNINPKDEIEKALEILHLPKLISKADIKKQYHFLAKKNHPDLGGDVENMEQLNHAYKLLMKYIEEFRYTFDEEEISKQFPGADYAQRFKP</sequence>
<reference evidence="2" key="1">
    <citation type="submission" date="2023-01" db="EMBL/GenBank/DDBJ databases">
        <title>Sulfurovum sp. XTW-4 genome assembly.</title>
        <authorList>
            <person name="Wang J."/>
        </authorList>
    </citation>
    <scope>NUCLEOTIDE SEQUENCE</scope>
    <source>
        <strain evidence="2">XTW-4</strain>
    </source>
</reference>
<dbReference type="Gene3D" id="1.10.287.110">
    <property type="entry name" value="DnaJ domain"/>
    <property type="match status" value="1"/>
</dbReference>
<evidence type="ECO:0000259" key="1">
    <source>
        <dbReference type="PROSITE" id="PS50076"/>
    </source>
</evidence>
<evidence type="ECO:0000313" key="3">
    <source>
        <dbReference type="Proteomes" id="UP001169066"/>
    </source>
</evidence>
<dbReference type="CDD" id="cd06257">
    <property type="entry name" value="DnaJ"/>
    <property type="match status" value="1"/>
</dbReference>
<feature type="domain" description="J" evidence="1">
    <location>
        <begin position="11"/>
        <end position="74"/>
    </location>
</feature>
<accession>A0ABT7QPE2</accession>
<organism evidence="2 3">
    <name type="scientific">Sulfurovum xiamenensis</name>
    <dbReference type="NCBI Taxonomy" id="3019066"/>
    <lineage>
        <taxon>Bacteria</taxon>
        <taxon>Pseudomonadati</taxon>
        <taxon>Campylobacterota</taxon>
        <taxon>Epsilonproteobacteria</taxon>
        <taxon>Campylobacterales</taxon>
        <taxon>Sulfurovaceae</taxon>
        <taxon>Sulfurovum</taxon>
    </lineage>
</organism>
<dbReference type="InterPro" id="IPR036869">
    <property type="entry name" value="J_dom_sf"/>
</dbReference>
<proteinExistence type="predicted"/>
<dbReference type="Pfam" id="PF00226">
    <property type="entry name" value="DnaJ"/>
    <property type="match status" value="1"/>
</dbReference>
<keyword evidence="3" id="KW-1185">Reference proteome</keyword>
<name>A0ABT7QPE2_9BACT</name>
<comment type="caution">
    <text evidence="2">The sequence shown here is derived from an EMBL/GenBank/DDBJ whole genome shotgun (WGS) entry which is preliminary data.</text>
</comment>
<dbReference type="PROSITE" id="PS50076">
    <property type="entry name" value="DNAJ_2"/>
    <property type="match status" value="1"/>
</dbReference>
<dbReference type="Proteomes" id="UP001169066">
    <property type="component" value="Unassembled WGS sequence"/>
</dbReference>
<evidence type="ECO:0000313" key="2">
    <source>
        <dbReference type="EMBL" id="MDM5262871.1"/>
    </source>
</evidence>
<dbReference type="SUPFAM" id="SSF46565">
    <property type="entry name" value="Chaperone J-domain"/>
    <property type="match status" value="1"/>
</dbReference>
<dbReference type="EMBL" id="JAQIBC010000001">
    <property type="protein sequence ID" value="MDM5262871.1"/>
    <property type="molecule type" value="Genomic_DNA"/>
</dbReference>
<dbReference type="SMART" id="SM00271">
    <property type="entry name" value="DnaJ"/>
    <property type="match status" value="1"/>
</dbReference>
<dbReference type="InterPro" id="IPR001623">
    <property type="entry name" value="DnaJ_domain"/>
</dbReference>
<dbReference type="RefSeq" id="WP_289401033.1">
    <property type="nucleotide sequence ID" value="NZ_JAQIBC010000001.1"/>
</dbReference>
<gene>
    <name evidence="2" type="ORF">PF327_01540</name>
</gene>